<dbReference type="InterPro" id="IPR008928">
    <property type="entry name" value="6-hairpin_glycosidase_sf"/>
</dbReference>
<dbReference type="GO" id="GO:0005634">
    <property type="term" value="C:nucleus"/>
    <property type="evidence" value="ECO:0007669"/>
    <property type="project" value="TreeGrafter"/>
</dbReference>
<dbReference type="GO" id="GO:0030246">
    <property type="term" value="F:carbohydrate binding"/>
    <property type="evidence" value="ECO:0007669"/>
    <property type="project" value="InterPro"/>
</dbReference>
<feature type="domain" description="Glycosyl hydrolase family 92" evidence="2">
    <location>
        <begin position="292"/>
        <end position="781"/>
    </location>
</feature>
<dbReference type="EMBL" id="GG663375">
    <property type="protein sequence ID" value="EEH03874.1"/>
    <property type="molecule type" value="Genomic_DNA"/>
</dbReference>
<dbReference type="InterPro" id="IPR014718">
    <property type="entry name" value="GH-type_carb-bd"/>
</dbReference>
<dbReference type="GO" id="GO:0000224">
    <property type="term" value="F:peptide-N4-(N-acetyl-beta-glucosaminyl)asparagine amidase activity"/>
    <property type="evidence" value="ECO:0007669"/>
    <property type="project" value="TreeGrafter"/>
</dbReference>
<dbReference type="Proteomes" id="UP000001631">
    <property type="component" value="Unassembled WGS sequence"/>
</dbReference>
<dbReference type="AlphaFoldDB" id="C0NX08"/>
<dbReference type="InterPro" id="IPR012939">
    <property type="entry name" value="Glyco_hydro_92"/>
</dbReference>
<dbReference type="NCBIfam" id="TIGR01180">
    <property type="entry name" value="aman2_put"/>
    <property type="match status" value="1"/>
</dbReference>
<feature type="domain" description="Glycosyl hydrolase family 92 N-terminal" evidence="3">
    <location>
        <begin position="33"/>
        <end position="286"/>
    </location>
</feature>
<dbReference type="FunFam" id="1.20.1050.60:FF:000002">
    <property type="entry name" value="Glycosyl hydrolase family 92"/>
    <property type="match status" value="1"/>
</dbReference>
<evidence type="ECO:0000256" key="1">
    <source>
        <dbReference type="SAM" id="SignalP"/>
    </source>
</evidence>
<dbReference type="Pfam" id="PF07971">
    <property type="entry name" value="Glyco_hydro_92"/>
    <property type="match status" value="1"/>
</dbReference>
<gene>
    <name evidence="4" type="ORF">HCBG_08000</name>
</gene>
<dbReference type="InParanoid" id="C0NX08"/>
<dbReference type="Pfam" id="PF17678">
    <property type="entry name" value="Glyco_hydro_92N"/>
    <property type="match status" value="1"/>
</dbReference>
<feature type="chain" id="PRO_5002899835" evidence="1">
    <location>
        <begin position="23"/>
        <end position="825"/>
    </location>
</feature>
<evidence type="ECO:0000313" key="5">
    <source>
        <dbReference type="Proteomes" id="UP000001631"/>
    </source>
</evidence>
<dbReference type="STRING" id="447093.C0NX08"/>
<dbReference type="Gene3D" id="3.30.2080.10">
    <property type="entry name" value="GH92 mannosidase domain"/>
    <property type="match status" value="1"/>
</dbReference>
<dbReference type="GO" id="GO:0005975">
    <property type="term" value="P:carbohydrate metabolic process"/>
    <property type="evidence" value="ECO:0007669"/>
    <property type="project" value="InterPro"/>
</dbReference>
<dbReference type="PANTHER" id="PTHR12143:SF42">
    <property type="entry name" value="PUTATIVE SUBFAMILY (AFU_ORTHOLOGUE AFUA_6G13760)-RELATED"/>
    <property type="match status" value="1"/>
</dbReference>
<dbReference type="Gene3D" id="1.20.1610.10">
    <property type="entry name" value="alpha-1,2-mannosidases domains"/>
    <property type="match status" value="1"/>
</dbReference>
<evidence type="ECO:0000259" key="3">
    <source>
        <dbReference type="Pfam" id="PF17678"/>
    </source>
</evidence>
<protein>
    <submittedName>
        <fullName evidence="4">Glycosyl hydrolase</fullName>
    </submittedName>
</protein>
<feature type="signal peptide" evidence="1">
    <location>
        <begin position="1"/>
        <end position="22"/>
    </location>
</feature>
<dbReference type="PANTHER" id="PTHR12143">
    <property type="entry name" value="PEPTIDE N-GLYCANASE PNGASE -RELATED"/>
    <property type="match status" value="1"/>
</dbReference>
<organism evidence="4 5">
    <name type="scientific">Ajellomyces capsulatus (strain G186AR / H82 / ATCC MYA-2454 / RMSCC 2432)</name>
    <name type="common">Darling's disease fungus</name>
    <name type="synonym">Histoplasma capsulatum</name>
    <dbReference type="NCBI Taxonomy" id="447093"/>
    <lineage>
        <taxon>Eukaryota</taxon>
        <taxon>Fungi</taxon>
        <taxon>Dikarya</taxon>
        <taxon>Ascomycota</taxon>
        <taxon>Pezizomycotina</taxon>
        <taxon>Eurotiomycetes</taxon>
        <taxon>Eurotiomycetidae</taxon>
        <taxon>Onygenales</taxon>
        <taxon>Ajellomycetaceae</taxon>
        <taxon>Histoplasma</taxon>
    </lineage>
</organism>
<dbReference type="FunFam" id="1.20.1610.10:FF:000002">
    <property type="entry name" value="Alpha-1,2-mannosidase family protein"/>
    <property type="match status" value="1"/>
</dbReference>
<dbReference type="Gene3D" id="1.20.1050.60">
    <property type="entry name" value="alpha-1,2-mannosidase"/>
    <property type="match status" value="1"/>
</dbReference>
<reference evidence="4" key="1">
    <citation type="submission" date="2009-02" db="EMBL/GenBank/DDBJ databases">
        <title>The Genome Sequence of Ajellomyces capsulatus strain G186AR.</title>
        <authorList>
            <consortium name="The Broad Institute Genome Sequencing Platform"/>
            <person name="Champion M."/>
            <person name="Cuomo C."/>
            <person name="Ma L.-J."/>
            <person name="Henn M.R."/>
            <person name="Sil A."/>
            <person name="Goldman B."/>
            <person name="Young S.K."/>
            <person name="Kodira C.D."/>
            <person name="Zeng Q."/>
            <person name="Koehrsen M."/>
            <person name="Alvarado L."/>
            <person name="Berlin A."/>
            <person name="Borenstein D."/>
            <person name="Chen Z."/>
            <person name="Engels R."/>
            <person name="Freedman E."/>
            <person name="Gellesch M."/>
            <person name="Goldberg J."/>
            <person name="Griggs A."/>
            <person name="Gujja S."/>
            <person name="Heiman D."/>
            <person name="Hepburn T."/>
            <person name="Howarth C."/>
            <person name="Jen D."/>
            <person name="Larson L."/>
            <person name="Lewis B."/>
            <person name="Mehta T."/>
            <person name="Park D."/>
            <person name="Pearson M."/>
            <person name="Roberts A."/>
            <person name="Saif S."/>
            <person name="Shea T."/>
            <person name="Shenoy N."/>
            <person name="Sisk P."/>
            <person name="Stolte C."/>
            <person name="Sykes S."/>
            <person name="Walk T."/>
            <person name="White J."/>
            <person name="Yandava C."/>
            <person name="Klein B."/>
            <person name="McEwen J.G."/>
            <person name="Puccia R."/>
            <person name="Goldman G.H."/>
            <person name="Felipe M.S."/>
            <person name="Nino-Vega G."/>
            <person name="San-Blas G."/>
            <person name="Taylor J."/>
            <person name="Mendoza L."/>
            <person name="Galagan J."/>
            <person name="Nusbaum C."/>
            <person name="Birren B."/>
        </authorList>
    </citation>
    <scope>NUCLEOTIDE SEQUENCE</scope>
    <source>
        <strain evidence="4">G186AR</strain>
    </source>
</reference>
<keyword evidence="1" id="KW-0732">Signal</keyword>
<dbReference type="FunFam" id="3.30.2080.10:FF:000001">
    <property type="entry name" value="Alpha-1,2-mannosidase subfamily"/>
    <property type="match status" value="1"/>
</dbReference>
<dbReference type="GO" id="GO:0006516">
    <property type="term" value="P:glycoprotein catabolic process"/>
    <property type="evidence" value="ECO:0007669"/>
    <property type="project" value="TreeGrafter"/>
</dbReference>
<dbReference type="InterPro" id="IPR041371">
    <property type="entry name" value="GH92_N"/>
</dbReference>
<proteinExistence type="predicted"/>
<dbReference type="InterPro" id="IPR050883">
    <property type="entry name" value="PNGase"/>
</dbReference>
<dbReference type="SUPFAM" id="SSF48208">
    <property type="entry name" value="Six-hairpin glycosidases"/>
    <property type="match status" value="1"/>
</dbReference>
<dbReference type="GeneID" id="69041016"/>
<sequence length="825" mass="91435">MARLRAGLLFLCLWLLAGPAAAEERGSYRVLDFVDPLIGTTNGGHVFPGATLPYGMAKAGPDTDGEAQGGFDGNALSVRGFSHMHDSGTGGSFSFGAFSLFAHSSCPDDNMNKCKFDKLARATPWVKDSAKASPGYFGITLQNGVTTEMTVTNRSALYKFSFPENPFPGLDVPLSPFIIVDLSDMQGTRHQSKVSVDPETGRVKGGGSFSPSFGKGTYQLYFCTDFQGADVRRAGIFKTEDGKSIPVLRTDSNIVSGLDTDSDLLGAFVQFQAPDNRELIARVGLSFMSIDQACSNAEREQPFFDFDATVSAAEEVWAQKLGVIEVNAVGLPREFEVSFWSGVYRTLISPQDYTGENPLWKSDEPYYDNFYCIWDSFRTTHPFITILDPQAQANMVRSLIDIYRHEGWLPDCRMSLCKGFTQGGSNADVVLADAFVKRLPGIDWKTGYEALIKDAEVTPPDWSIEGRGDIEAWKSVGYVPVDSKPKGRGVRSRSVSRTVEYAYNDFCIALLSKVLGHEEDYIKYTDRAKFWKNLYREDQTIVINGTDTGFVGCLQPRHENGEWSYQNPIQCSPLLNPHSCYLNEDGGESYEGSLFMYTLSIQSLTKRVSSYVPQDMAALVNTLGGPDAFTKRLDYLHESGLLYVGNEQAFLSVYQYHYSGRPALSAQRAHFYIPSQFNNTPNGIPGNDDSGAIGSFLAFAMIGLYPVAGQDVYLITPPFFAEVKIRNPLTGNVAIIRNIHFDPSYRAIYIQRVKRDGKAWRKNWIGHDFFENGGVLELILGKREKTPIRAFLLIEKENVMHGAPKKINITKSKPKVKAKAKTPGQ</sequence>
<dbReference type="VEuPathDB" id="FungiDB:I7I50_08245"/>
<dbReference type="FunFam" id="2.70.98.10:FF:000010">
    <property type="entry name" value="Alpha-1,2-mannosidase family protein"/>
    <property type="match status" value="1"/>
</dbReference>
<evidence type="ECO:0000259" key="2">
    <source>
        <dbReference type="Pfam" id="PF07971"/>
    </source>
</evidence>
<evidence type="ECO:0000313" key="4">
    <source>
        <dbReference type="EMBL" id="EEH03874.1"/>
    </source>
</evidence>
<dbReference type="HOGENOM" id="CLU_003690_4_1_1"/>
<dbReference type="InterPro" id="IPR005887">
    <property type="entry name" value="GH92_a_mannosidase_put"/>
</dbReference>
<accession>C0NX08</accession>
<keyword evidence="5" id="KW-1185">Reference proteome</keyword>
<dbReference type="Gene3D" id="2.70.98.10">
    <property type="match status" value="1"/>
</dbReference>
<dbReference type="RefSeq" id="XP_045284355.1">
    <property type="nucleotide sequence ID" value="XM_045435049.1"/>
</dbReference>
<name>C0NX08_AJECG</name>
<dbReference type="GO" id="GO:0005829">
    <property type="term" value="C:cytosol"/>
    <property type="evidence" value="ECO:0007669"/>
    <property type="project" value="TreeGrafter"/>
</dbReference>
<keyword evidence="4" id="KW-0378">Hydrolase</keyword>